<evidence type="ECO:0000313" key="2">
    <source>
        <dbReference type="Proteomes" id="UP001316184"/>
    </source>
</evidence>
<dbReference type="EMBL" id="CP102173">
    <property type="protein sequence ID" value="UUP13637.1"/>
    <property type="molecule type" value="Genomic_DNA"/>
</dbReference>
<dbReference type="RefSeq" id="WP_232402247.1">
    <property type="nucleotide sequence ID" value="NZ_CP102173.1"/>
</dbReference>
<reference evidence="1 2" key="1">
    <citation type="submission" date="2022-08" db="EMBL/GenBank/DDBJ databases">
        <title>novel species in genus Aeromicrobium.</title>
        <authorList>
            <person name="Ye L."/>
        </authorList>
    </citation>
    <scope>NUCLEOTIDE SEQUENCE [LARGE SCALE GENOMIC DNA]</scope>
    <source>
        <strain evidence="2">zg-Y1379</strain>
    </source>
</reference>
<name>A0ABY5M845_9ACTN</name>
<gene>
    <name evidence="1" type="ORF">NQV15_17580</name>
</gene>
<protein>
    <recommendedName>
        <fullName evidence="3">Secreted protein</fullName>
    </recommendedName>
</protein>
<keyword evidence="2" id="KW-1185">Reference proteome</keyword>
<dbReference type="Proteomes" id="UP001316184">
    <property type="component" value="Chromosome"/>
</dbReference>
<organism evidence="1 2">
    <name type="scientific">Aeromicrobium wangtongii</name>
    <dbReference type="NCBI Taxonomy" id="2969247"/>
    <lineage>
        <taxon>Bacteria</taxon>
        <taxon>Bacillati</taxon>
        <taxon>Actinomycetota</taxon>
        <taxon>Actinomycetes</taxon>
        <taxon>Propionibacteriales</taxon>
        <taxon>Nocardioidaceae</taxon>
        <taxon>Aeromicrobium</taxon>
    </lineage>
</organism>
<accession>A0ABY5M845</accession>
<evidence type="ECO:0008006" key="3">
    <source>
        <dbReference type="Google" id="ProtNLM"/>
    </source>
</evidence>
<proteinExistence type="predicted"/>
<sequence length="185" mass="19572">MTATSGDWLRRAAPALFIVVSLGLAACGGSDSEPAEKKVAATTAEPTVDQAAADEQALEKLVTDFWSVRVAAQNSGEATPEQFAAVLEPGLVEVELGTVRDYKSLKVRRIGAPEITGVEVVAAGDTAELLACLDEDGWAAEEDGKPVELPKTGKKAWGAKAERNGDRWLINDFLSVDESKAKKTC</sequence>
<evidence type="ECO:0000313" key="1">
    <source>
        <dbReference type="EMBL" id="UUP13637.1"/>
    </source>
</evidence>